<dbReference type="OrthoDB" id="1750606at2759"/>
<dbReference type="Proteomes" id="UP001141552">
    <property type="component" value="Unassembled WGS sequence"/>
</dbReference>
<dbReference type="InterPro" id="IPR040256">
    <property type="entry name" value="At4g02000-like"/>
</dbReference>
<proteinExistence type="predicted"/>
<gene>
    <name evidence="3" type="ORF">Tsubulata_017349</name>
</gene>
<comment type="caution">
    <text evidence="3">The sequence shown here is derived from an EMBL/GenBank/DDBJ whole genome shotgun (WGS) entry which is preliminary data.</text>
</comment>
<name>A0A9Q0GEV5_9ROSI</name>
<keyword evidence="4" id="KW-1185">Reference proteome</keyword>
<evidence type="ECO:0000259" key="2">
    <source>
        <dbReference type="Pfam" id="PF14111"/>
    </source>
</evidence>
<reference evidence="3" key="2">
    <citation type="journal article" date="2023" name="Plants (Basel)">
        <title>Annotation of the Turnera subulata (Passifloraceae) Draft Genome Reveals the S-Locus Evolved after the Divergence of Turneroideae from Passifloroideae in a Stepwise Manner.</title>
        <authorList>
            <person name="Henning P.M."/>
            <person name="Roalson E.H."/>
            <person name="Mir W."/>
            <person name="McCubbin A.G."/>
            <person name="Shore J.S."/>
        </authorList>
    </citation>
    <scope>NUCLEOTIDE SEQUENCE</scope>
    <source>
        <strain evidence="3">F60SS</strain>
    </source>
</reference>
<dbReference type="EMBL" id="JAKUCV010001191">
    <property type="protein sequence ID" value="KAJ4847314.1"/>
    <property type="molecule type" value="Genomic_DNA"/>
</dbReference>
<sequence>MSGRFHTPTLQLTEAEQGAVVLDEENSMEEPHEAQLSLVGKLWTNRSFNTQAFMRTMKMVWKPVYDLEISQLDSNLFVFQFYHWRDRERVLENEPWNFDNQLVILSEISGNEQPSEIRLDHSPMWVRVYDVPFNLQKLKFVELLGEKVGSFLELNAECSLTKESSLGSRPLSMSPGLYYVGLLRKKVMGISPSSSAVLHNSGAPVTKVKRKLVFKPAGKDIGQQTGPNDDLSPGGLTDETPTARAEMVHPKHVPNATPEKTWVREEGSVRDNPLDSTVAKDQRIGRTEREDLELDATNLPTDLHVMPIPELQCPISLLSGSLASTILSSPIQLSRPLVEMQIPGLGGVGNVPIAIPPVPPLCVTQSGHNVAGPSLSNTKWKRLARLAPVGSGLVVDQGGSAKRKNPRASDGDLSDENGPTFKRREVDLEQIVLDVTGSAEAAKQPRQHQ</sequence>
<evidence type="ECO:0000313" key="4">
    <source>
        <dbReference type="Proteomes" id="UP001141552"/>
    </source>
</evidence>
<feature type="region of interest" description="Disordered" evidence="1">
    <location>
        <begin position="216"/>
        <end position="260"/>
    </location>
</feature>
<dbReference type="AlphaFoldDB" id="A0A9Q0GEV5"/>
<reference evidence="3" key="1">
    <citation type="submission" date="2022-02" db="EMBL/GenBank/DDBJ databases">
        <authorList>
            <person name="Henning P.M."/>
            <person name="McCubbin A.G."/>
            <person name="Shore J.S."/>
        </authorList>
    </citation>
    <scope>NUCLEOTIDE SEQUENCE</scope>
    <source>
        <strain evidence="3">F60SS</strain>
        <tissue evidence="3">Leaves</tissue>
    </source>
</reference>
<protein>
    <recommendedName>
        <fullName evidence="2">DUF4283 domain-containing protein</fullName>
    </recommendedName>
</protein>
<evidence type="ECO:0000313" key="3">
    <source>
        <dbReference type="EMBL" id="KAJ4847314.1"/>
    </source>
</evidence>
<dbReference type="PANTHER" id="PTHR31286">
    <property type="entry name" value="GLYCINE-RICH CELL WALL STRUCTURAL PROTEIN 1.8-LIKE"/>
    <property type="match status" value="1"/>
</dbReference>
<dbReference type="InterPro" id="IPR025558">
    <property type="entry name" value="DUF4283"/>
</dbReference>
<feature type="domain" description="DUF4283" evidence="2">
    <location>
        <begin position="35"/>
        <end position="115"/>
    </location>
</feature>
<evidence type="ECO:0000256" key="1">
    <source>
        <dbReference type="SAM" id="MobiDB-lite"/>
    </source>
</evidence>
<dbReference type="PANTHER" id="PTHR31286:SF167">
    <property type="entry name" value="OS09G0268800 PROTEIN"/>
    <property type="match status" value="1"/>
</dbReference>
<dbReference type="Pfam" id="PF14111">
    <property type="entry name" value="DUF4283"/>
    <property type="match status" value="1"/>
</dbReference>
<organism evidence="3 4">
    <name type="scientific">Turnera subulata</name>
    <dbReference type="NCBI Taxonomy" id="218843"/>
    <lineage>
        <taxon>Eukaryota</taxon>
        <taxon>Viridiplantae</taxon>
        <taxon>Streptophyta</taxon>
        <taxon>Embryophyta</taxon>
        <taxon>Tracheophyta</taxon>
        <taxon>Spermatophyta</taxon>
        <taxon>Magnoliopsida</taxon>
        <taxon>eudicotyledons</taxon>
        <taxon>Gunneridae</taxon>
        <taxon>Pentapetalae</taxon>
        <taxon>rosids</taxon>
        <taxon>fabids</taxon>
        <taxon>Malpighiales</taxon>
        <taxon>Passifloraceae</taxon>
        <taxon>Turnera</taxon>
    </lineage>
</organism>
<accession>A0A9Q0GEV5</accession>
<feature type="region of interest" description="Disordered" evidence="1">
    <location>
        <begin position="394"/>
        <end position="426"/>
    </location>
</feature>